<dbReference type="EMBL" id="CAQQ02383573">
    <property type="status" value="NOT_ANNOTATED_CDS"/>
    <property type="molecule type" value="Genomic_DNA"/>
</dbReference>
<dbReference type="SUPFAM" id="SSF49854">
    <property type="entry name" value="Spermadhesin, CUB domain"/>
    <property type="match status" value="1"/>
</dbReference>
<dbReference type="HOGENOM" id="CLU_1338920_0_0_1"/>
<dbReference type="InterPro" id="IPR035914">
    <property type="entry name" value="Sperma_CUB_dom_sf"/>
</dbReference>
<reference evidence="4" key="2">
    <citation type="submission" date="2015-06" db="UniProtKB">
        <authorList>
            <consortium name="EnsemblMetazoa"/>
        </authorList>
    </citation>
    <scope>IDENTIFICATION</scope>
</reference>
<keyword evidence="1" id="KW-1015">Disulfide bond</keyword>
<dbReference type="Pfam" id="PF00431">
    <property type="entry name" value="CUB"/>
    <property type="match status" value="1"/>
</dbReference>
<dbReference type="CDD" id="cd00041">
    <property type="entry name" value="CUB"/>
    <property type="match status" value="1"/>
</dbReference>
<dbReference type="PANTHER" id="PTHR46908">
    <property type="entry name" value="CUBILIN-LIKE PROTEIN"/>
    <property type="match status" value="1"/>
</dbReference>
<dbReference type="EnsemblMetazoa" id="MESCA010768-RA">
    <property type="protein sequence ID" value="MESCA010768-PA"/>
    <property type="gene ID" value="MESCA010768"/>
</dbReference>
<dbReference type="Gene3D" id="2.60.120.290">
    <property type="entry name" value="Spermadhesin, CUB domain"/>
    <property type="match status" value="1"/>
</dbReference>
<sequence length="205" mass="23123">MGPTKNLTCIDYIKVPENYTISLFTSNGFDIWNDKCRNNITIFDEKNKRKIVEKCNSEISENLPVFINSNFIRIERNIFLTQTLTYIASKEGLGCGGKLSLSKGSFSSPMFPENERAVQSCRWELSTSVGTVIRIDFARFEMGSTAYCQNNSVKFLEVQSNGEEKQVRSYCGGETPASYTSSGNKNPPNKKICIPQLTFGHSRMF</sequence>
<accession>T1H3E3</accession>
<reference evidence="5" key="1">
    <citation type="submission" date="2013-02" db="EMBL/GenBank/DDBJ databases">
        <authorList>
            <person name="Hughes D."/>
        </authorList>
    </citation>
    <scope>NUCLEOTIDE SEQUENCE</scope>
    <source>
        <strain>Durham</strain>
        <strain evidence="5">NC isolate 2 -- Noor lab</strain>
    </source>
</reference>
<feature type="domain" description="CUB" evidence="3">
    <location>
        <begin position="95"/>
        <end position="205"/>
    </location>
</feature>
<dbReference type="STRING" id="36166.T1H3E3"/>
<organism evidence="4 5">
    <name type="scientific">Megaselia scalaris</name>
    <name type="common">Humpbacked fly</name>
    <name type="synonym">Phora scalaris</name>
    <dbReference type="NCBI Taxonomy" id="36166"/>
    <lineage>
        <taxon>Eukaryota</taxon>
        <taxon>Metazoa</taxon>
        <taxon>Ecdysozoa</taxon>
        <taxon>Arthropoda</taxon>
        <taxon>Hexapoda</taxon>
        <taxon>Insecta</taxon>
        <taxon>Pterygota</taxon>
        <taxon>Neoptera</taxon>
        <taxon>Endopterygota</taxon>
        <taxon>Diptera</taxon>
        <taxon>Brachycera</taxon>
        <taxon>Muscomorpha</taxon>
        <taxon>Platypezoidea</taxon>
        <taxon>Phoridae</taxon>
        <taxon>Megaseliini</taxon>
        <taxon>Megaselia</taxon>
    </lineage>
</organism>
<dbReference type="InterPro" id="IPR052129">
    <property type="entry name" value="Spermadhesin-Link_domain"/>
</dbReference>
<dbReference type="PROSITE" id="PS01180">
    <property type="entry name" value="CUB"/>
    <property type="match status" value="1"/>
</dbReference>
<name>T1H3E3_MEGSC</name>
<dbReference type="SMART" id="SM00042">
    <property type="entry name" value="CUB"/>
    <property type="match status" value="1"/>
</dbReference>
<dbReference type="EMBL" id="CAQQ02383572">
    <property type="status" value="NOT_ANNOTATED_CDS"/>
    <property type="molecule type" value="Genomic_DNA"/>
</dbReference>
<dbReference type="PANTHER" id="PTHR46908:SF8">
    <property type="entry name" value="C-TYPE LECTIN DOMAIN-CONTAINING PROTEIN"/>
    <property type="match status" value="1"/>
</dbReference>
<evidence type="ECO:0000313" key="4">
    <source>
        <dbReference type="EnsemblMetazoa" id="MESCA010768-PA"/>
    </source>
</evidence>
<keyword evidence="5" id="KW-1185">Reference proteome</keyword>
<evidence type="ECO:0000256" key="2">
    <source>
        <dbReference type="PROSITE-ProRule" id="PRU00059"/>
    </source>
</evidence>
<evidence type="ECO:0000313" key="5">
    <source>
        <dbReference type="Proteomes" id="UP000015102"/>
    </source>
</evidence>
<dbReference type="Proteomes" id="UP000015102">
    <property type="component" value="Unassembled WGS sequence"/>
</dbReference>
<comment type="caution">
    <text evidence="2">Lacks conserved residue(s) required for the propagation of feature annotation.</text>
</comment>
<evidence type="ECO:0000256" key="1">
    <source>
        <dbReference type="ARBA" id="ARBA00023157"/>
    </source>
</evidence>
<dbReference type="AlphaFoldDB" id="T1H3E3"/>
<evidence type="ECO:0000259" key="3">
    <source>
        <dbReference type="PROSITE" id="PS01180"/>
    </source>
</evidence>
<dbReference type="InterPro" id="IPR000859">
    <property type="entry name" value="CUB_dom"/>
</dbReference>
<proteinExistence type="predicted"/>
<protein>
    <recommendedName>
        <fullName evidence="3">CUB domain-containing protein</fullName>
    </recommendedName>
</protein>